<organism evidence="1">
    <name type="scientific">Salmonella enterica</name>
    <name type="common">Salmonella choleraesuis</name>
    <dbReference type="NCBI Taxonomy" id="28901"/>
    <lineage>
        <taxon>Bacteria</taxon>
        <taxon>Pseudomonadati</taxon>
        <taxon>Pseudomonadota</taxon>
        <taxon>Gammaproteobacteria</taxon>
        <taxon>Enterobacterales</taxon>
        <taxon>Enterobacteriaceae</taxon>
        <taxon>Salmonella</taxon>
    </lineage>
</organism>
<reference evidence="1" key="2">
    <citation type="submission" date="2020-02" db="EMBL/GenBank/DDBJ databases">
        <authorList>
            <consortium name="NCBI Pathogen Detection Project"/>
        </authorList>
    </citation>
    <scope>NUCLEOTIDE SEQUENCE</scope>
    <source>
        <strain evidence="1">MA.CK_98/00011163</strain>
    </source>
</reference>
<accession>A0A747XG46</accession>
<dbReference type="EMBL" id="DAAVHS010000002">
    <property type="protein sequence ID" value="HAF4697555.1"/>
    <property type="molecule type" value="Genomic_DNA"/>
</dbReference>
<name>A0A747XG46_SALER</name>
<comment type="caution">
    <text evidence="1">The sequence shown here is derived from an EMBL/GenBank/DDBJ whole genome shotgun (WGS) entry which is preliminary data.</text>
</comment>
<dbReference type="AlphaFoldDB" id="A0A747XG46"/>
<evidence type="ECO:0000313" key="1">
    <source>
        <dbReference type="EMBL" id="HAF4697555.1"/>
    </source>
</evidence>
<proteinExistence type="predicted"/>
<reference evidence="1" key="1">
    <citation type="journal article" date="2018" name="Genome Biol.">
        <title>SKESA: strategic k-mer extension for scrupulous assemblies.</title>
        <authorList>
            <person name="Souvorov A."/>
            <person name="Agarwala R."/>
            <person name="Lipman D.J."/>
        </authorList>
    </citation>
    <scope>NUCLEOTIDE SEQUENCE</scope>
    <source>
        <strain evidence="1">MA.CK_98/00011163</strain>
    </source>
</reference>
<gene>
    <name evidence="1" type="ORF">G8O00_000911</name>
</gene>
<protein>
    <submittedName>
        <fullName evidence="1">Uncharacterized protein</fullName>
    </submittedName>
</protein>
<sequence length="58" mass="6467">MWKITGLSNLGSRVLKPMVTLTSGTHFRIVKLDIDVSALKALTLSEIEAYAIKKIEHQ</sequence>